<dbReference type="GO" id="GO:0047804">
    <property type="term" value="F:cysteine-S-conjugate beta-lyase activity"/>
    <property type="evidence" value="ECO:0007669"/>
    <property type="project" value="InterPro"/>
</dbReference>
<dbReference type="Gene3D" id="3.90.1150.10">
    <property type="entry name" value="Aspartate Aminotransferase, domain 1"/>
    <property type="match status" value="1"/>
</dbReference>
<dbReference type="PANTHER" id="PTHR43500">
    <property type="entry name" value="CYSTATHIONINE BETA-LYASE-RELATED"/>
    <property type="match status" value="1"/>
</dbReference>
<comment type="catalytic activity">
    <reaction evidence="5">
        <text>L,L-cystathionine + H2O = L-homocysteine + pyruvate + NH4(+)</text>
        <dbReference type="Rhea" id="RHEA:13965"/>
        <dbReference type="ChEBI" id="CHEBI:15361"/>
        <dbReference type="ChEBI" id="CHEBI:15377"/>
        <dbReference type="ChEBI" id="CHEBI:28938"/>
        <dbReference type="ChEBI" id="CHEBI:58161"/>
        <dbReference type="ChEBI" id="CHEBI:58199"/>
    </reaction>
</comment>
<organism evidence="8 9">
    <name type="scientific">Nitratireductor pacificus pht-3B</name>
    <dbReference type="NCBI Taxonomy" id="391937"/>
    <lineage>
        <taxon>Bacteria</taxon>
        <taxon>Pseudomonadati</taxon>
        <taxon>Pseudomonadota</taxon>
        <taxon>Alphaproteobacteria</taxon>
        <taxon>Hyphomicrobiales</taxon>
        <taxon>Phyllobacteriaceae</taxon>
        <taxon>Nitratireductor</taxon>
    </lineage>
</organism>
<evidence type="ECO:0000256" key="1">
    <source>
        <dbReference type="ARBA" id="ARBA00001933"/>
    </source>
</evidence>
<dbReference type="eggNOG" id="COG0626">
    <property type="taxonomic scope" value="Bacteria"/>
</dbReference>
<evidence type="ECO:0000256" key="5">
    <source>
        <dbReference type="ARBA" id="ARBA00047517"/>
    </source>
</evidence>
<dbReference type="AlphaFoldDB" id="K2LL61"/>
<dbReference type="InterPro" id="IPR015421">
    <property type="entry name" value="PyrdxlP-dep_Trfase_major"/>
</dbReference>
<dbReference type="InterPro" id="IPR015422">
    <property type="entry name" value="PyrdxlP-dep_Trfase_small"/>
</dbReference>
<accession>K2LL61</accession>
<dbReference type="PIRSF" id="PIRSF001434">
    <property type="entry name" value="CGS"/>
    <property type="match status" value="1"/>
</dbReference>
<keyword evidence="4" id="KW-0456">Lyase</keyword>
<dbReference type="GO" id="GO:0019346">
    <property type="term" value="P:transsulfuration"/>
    <property type="evidence" value="ECO:0007669"/>
    <property type="project" value="InterPro"/>
</dbReference>
<dbReference type="GO" id="GO:0019450">
    <property type="term" value="P:L-cysteine catabolic process to pyruvate"/>
    <property type="evidence" value="ECO:0007669"/>
    <property type="project" value="TreeGrafter"/>
</dbReference>
<dbReference type="PATRIC" id="fig|391937.3.peg.2629"/>
<dbReference type="STRING" id="391937.NA2_12793"/>
<comment type="cofactor">
    <cofactor evidence="1 7">
        <name>pyridoxal 5'-phosphate</name>
        <dbReference type="ChEBI" id="CHEBI:597326"/>
    </cofactor>
</comment>
<evidence type="ECO:0000256" key="3">
    <source>
        <dbReference type="ARBA" id="ARBA00022898"/>
    </source>
</evidence>
<comment type="similarity">
    <text evidence="2 7">Belongs to the trans-sulfuration enzymes family.</text>
</comment>
<comment type="caution">
    <text evidence="8">The sequence shown here is derived from an EMBL/GenBank/DDBJ whole genome shotgun (WGS) entry which is preliminary data.</text>
</comment>
<keyword evidence="9" id="KW-1185">Reference proteome</keyword>
<evidence type="ECO:0000313" key="9">
    <source>
        <dbReference type="Proteomes" id="UP000006786"/>
    </source>
</evidence>
<evidence type="ECO:0000313" key="8">
    <source>
        <dbReference type="EMBL" id="EKF18524.1"/>
    </source>
</evidence>
<dbReference type="InterPro" id="IPR015424">
    <property type="entry name" value="PyrdxlP-dep_Trfase"/>
</dbReference>
<feature type="modified residue" description="N6-(pyridoxal phosphate)lysine" evidence="6">
    <location>
        <position position="136"/>
    </location>
</feature>
<evidence type="ECO:0000256" key="4">
    <source>
        <dbReference type="ARBA" id="ARBA00023239"/>
    </source>
</evidence>
<keyword evidence="3 6" id="KW-0663">Pyridoxal phosphate</keyword>
<evidence type="ECO:0000256" key="2">
    <source>
        <dbReference type="ARBA" id="ARBA00009077"/>
    </source>
</evidence>
<dbReference type="EMBL" id="AMRM01000013">
    <property type="protein sequence ID" value="EKF18524.1"/>
    <property type="molecule type" value="Genomic_DNA"/>
</dbReference>
<dbReference type="InterPro" id="IPR000277">
    <property type="entry name" value="Cys/Met-Metab_PyrdxlP-dep_enz"/>
</dbReference>
<gene>
    <name evidence="8" type="ORF">NA2_12793</name>
</gene>
<protein>
    <submittedName>
        <fullName evidence="8">Cys/Met metabolism pyridoxal-phosphate-dependent protein</fullName>
    </submittedName>
</protein>
<dbReference type="GO" id="GO:0030170">
    <property type="term" value="F:pyridoxal phosphate binding"/>
    <property type="evidence" value="ECO:0007669"/>
    <property type="project" value="InterPro"/>
</dbReference>
<evidence type="ECO:0000256" key="6">
    <source>
        <dbReference type="PIRSR" id="PIRSR001434-2"/>
    </source>
</evidence>
<proteinExistence type="inferred from homology"/>
<dbReference type="Gene3D" id="3.40.640.10">
    <property type="entry name" value="Type I PLP-dependent aspartate aminotransferase-like (Major domain)"/>
    <property type="match status" value="1"/>
</dbReference>
<dbReference type="Pfam" id="PF01053">
    <property type="entry name" value="Cys_Met_Meta_PP"/>
    <property type="match status" value="1"/>
</dbReference>
<name>K2LL61_9HYPH</name>
<dbReference type="PANTHER" id="PTHR43500:SF1">
    <property type="entry name" value="CYSTATHIONINE BETA-LYASE-RELATED"/>
    <property type="match status" value="1"/>
</dbReference>
<dbReference type="SUPFAM" id="SSF53383">
    <property type="entry name" value="PLP-dependent transferases"/>
    <property type="match status" value="1"/>
</dbReference>
<dbReference type="InterPro" id="IPR006233">
    <property type="entry name" value="Cys_b_lyase_bac"/>
</dbReference>
<dbReference type="Proteomes" id="UP000006786">
    <property type="component" value="Unassembled WGS sequence"/>
</dbReference>
<sequence length="321" mass="35123">MAEIEGGVRSIAVPSGLAAVTHPLLALCVTGDHVLIADCAYGPTRSFAKETLRKLGVEVEFFPSDAASIKERLRPGTRAVVLESPGYYTMEMQEIGAIAAEAHAVGALVLIDNSWGFGASSMFAHGVDICCTALSKYASGAGDLCMGSITVADEALFRTLKTFLANLGTGVSSDEAYLVMRGLSSMQVRVREHADRALELARWLSVHPAVSRVLSPPLDTDRYHERYTRFFRNGNGLLSVLLHETGIEPLRAMIDGLEHFRIGASWGSPHSLVSITEPAASREIDQWERGRYLVRLHVGLEPFELLKEDLERGFERLTLKR</sequence>
<evidence type="ECO:0000256" key="7">
    <source>
        <dbReference type="RuleBase" id="RU362118"/>
    </source>
</evidence>
<reference evidence="8 9" key="1">
    <citation type="journal article" date="2012" name="J. Bacteriol.">
        <title>Genome Sequence of Nitratireductor pacificus Type Strain pht-3B.</title>
        <authorList>
            <person name="Lai Q."/>
            <person name="Li G."/>
            <person name="Shao Z."/>
        </authorList>
    </citation>
    <scope>NUCLEOTIDE SEQUENCE [LARGE SCALE GENOMIC DNA]</scope>
    <source>
        <strain evidence="9">pht-3B</strain>
    </source>
</reference>